<reference evidence="1" key="1">
    <citation type="submission" date="2023-10" db="EMBL/GenBank/DDBJ databases">
        <authorList>
            <person name="Rodriguez Cubillos JULIANA M."/>
            <person name="De Vega J."/>
        </authorList>
    </citation>
    <scope>NUCLEOTIDE SEQUENCE</scope>
</reference>
<dbReference type="EMBL" id="CASHSV030000311">
    <property type="protein sequence ID" value="CAJ2657153.1"/>
    <property type="molecule type" value="Genomic_DNA"/>
</dbReference>
<dbReference type="Proteomes" id="UP001177021">
    <property type="component" value="Unassembled WGS sequence"/>
</dbReference>
<sequence>MKNYILEERIVLFDIDQISSFTQREEFDEEKEPDGMVLSGCSQPVSAAEMKSREEFDEEK</sequence>
<name>A0ACB0KMR3_TRIPR</name>
<keyword evidence="2" id="KW-1185">Reference proteome</keyword>
<proteinExistence type="predicted"/>
<protein>
    <submittedName>
        <fullName evidence="1">Uncharacterized protein</fullName>
    </submittedName>
</protein>
<accession>A0ACB0KMR3</accession>
<gene>
    <name evidence="1" type="ORF">MILVUS5_LOCUS23776</name>
</gene>
<organism evidence="1 2">
    <name type="scientific">Trifolium pratense</name>
    <name type="common">Red clover</name>
    <dbReference type="NCBI Taxonomy" id="57577"/>
    <lineage>
        <taxon>Eukaryota</taxon>
        <taxon>Viridiplantae</taxon>
        <taxon>Streptophyta</taxon>
        <taxon>Embryophyta</taxon>
        <taxon>Tracheophyta</taxon>
        <taxon>Spermatophyta</taxon>
        <taxon>Magnoliopsida</taxon>
        <taxon>eudicotyledons</taxon>
        <taxon>Gunneridae</taxon>
        <taxon>Pentapetalae</taxon>
        <taxon>rosids</taxon>
        <taxon>fabids</taxon>
        <taxon>Fabales</taxon>
        <taxon>Fabaceae</taxon>
        <taxon>Papilionoideae</taxon>
        <taxon>50 kb inversion clade</taxon>
        <taxon>NPAAA clade</taxon>
        <taxon>Hologalegina</taxon>
        <taxon>IRL clade</taxon>
        <taxon>Trifolieae</taxon>
        <taxon>Trifolium</taxon>
    </lineage>
</organism>
<evidence type="ECO:0000313" key="2">
    <source>
        <dbReference type="Proteomes" id="UP001177021"/>
    </source>
</evidence>
<comment type="caution">
    <text evidence="1">The sequence shown here is derived from an EMBL/GenBank/DDBJ whole genome shotgun (WGS) entry which is preliminary data.</text>
</comment>
<evidence type="ECO:0000313" key="1">
    <source>
        <dbReference type="EMBL" id="CAJ2657153.1"/>
    </source>
</evidence>